<dbReference type="PANTHER" id="PTHR48207">
    <property type="entry name" value="SUCCINATE--HYDROXYMETHYLGLUTARATE COA-TRANSFERASE"/>
    <property type="match status" value="1"/>
</dbReference>
<dbReference type="InterPro" id="IPR003673">
    <property type="entry name" value="CoA-Trfase_fam_III"/>
</dbReference>
<dbReference type="Gene3D" id="3.40.50.10540">
    <property type="entry name" value="Crotonobetainyl-coa:carnitine coa-transferase, domain 1"/>
    <property type="match status" value="1"/>
</dbReference>
<evidence type="ECO:0008006" key="3">
    <source>
        <dbReference type="Google" id="ProtNLM"/>
    </source>
</evidence>
<reference evidence="2" key="1">
    <citation type="journal article" date="2014" name="Front. Microbiol.">
        <title>High frequency of phylogenetically diverse reductive dehalogenase-homologous genes in deep subseafloor sedimentary metagenomes.</title>
        <authorList>
            <person name="Kawai M."/>
            <person name="Futagami T."/>
            <person name="Toyoda A."/>
            <person name="Takaki Y."/>
            <person name="Nishi S."/>
            <person name="Hori S."/>
            <person name="Arai W."/>
            <person name="Tsubouchi T."/>
            <person name="Morono Y."/>
            <person name="Uchiyama I."/>
            <person name="Ito T."/>
            <person name="Fujiyama A."/>
            <person name="Inagaki F."/>
            <person name="Takami H."/>
        </authorList>
    </citation>
    <scope>NUCLEOTIDE SEQUENCE</scope>
    <source>
        <strain evidence="2">Expedition CK06-06</strain>
    </source>
</reference>
<dbReference type="Pfam" id="PF02515">
    <property type="entry name" value="CoA_transf_3"/>
    <property type="match status" value="1"/>
</dbReference>
<sequence>VALNLAHSKGVEIARRFVARADIVVENFAGGVMKRMGLGYEELKRLKPDIIMLSSCMQGQTGPYATHPGFGFHLAALSGFYQITGWPDREPPYLGPYTDFIAPHFNVLAILAALDYRRRTGKGLYIDMSQYENGVHFLAPLVLDYVVNRRVAERVGNRYPCAAPHNAYRCHGEDRWCAIAVFTDEEWESLCGVIGNPAWTEYARFSNLQSRKENEEELDGLVEEWTINHSAEGVMSMLQA</sequence>
<feature type="non-terminal residue" evidence="2">
    <location>
        <position position="240"/>
    </location>
</feature>
<name>X0XUS1_9ZZZZ</name>
<gene>
    <name evidence="2" type="ORF">S01H1_74703</name>
</gene>
<dbReference type="InterPro" id="IPR050483">
    <property type="entry name" value="CoA-transferase_III_domain"/>
</dbReference>
<comment type="caution">
    <text evidence="2">The sequence shown here is derived from an EMBL/GenBank/DDBJ whole genome shotgun (WGS) entry which is preliminary data.</text>
</comment>
<protein>
    <recommendedName>
        <fullName evidence="3">CoA transferase</fullName>
    </recommendedName>
</protein>
<accession>X0XUS1</accession>
<dbReference type="InterPro" id="IPR023606">
    <property type="entry name" value="CoA-Trfase_III_dom_1_sf"/>
</dbReference>
<dbReference type="AlphaFoldDB" id="X0XUS1"/>
<evidence type="ECO:0000313" key="2">
    <source>
        <dbReference type="EMBL" id="GAG38987.1"/>
    </source>
</evidence>
<keyword evidence="1" id="KW-0808">Transferase</keyword>
<dbReference type="PANTHER" id="PTHR48207:SF3">
    <property type="entry name" value="SUCCINATE--HYDROXYMETHYLGLUTARATE COA-TRANSFERASE"/>
    <property type="match status" value="1"/>
</dbReference>
<dbReference type="InterPro" id="IPR044855">
    <property type="entry name" value="CoA-Trfase_III_dom3_sf"/>
</dbReference>
<evidence type="ECO:0000256" key="1">
    <source>
        <dbReference type="ARBA" id="ARBA00022679"/>
    </source>
</evidence>
<dbReference type="EMBL" id="BARS01049994">
    <property type="protein sequence ID" value="GAG38987.1"/>
    <property type="molecule type" value="Genomic_DNA"/>
</dbReference>
<dbReference type="GO" id="GO:0008410">
    <property type="term" value="F:CoA-transferase activity"/>
    <property type="evidence" value="ECO:0007669"/>
    <property type="project" value="TreeGrafter"/>
</dbReference>
<dbReference type="SUPFAM" id="SSF89796">
    <property type="entry name" value="CoA-transferase family III (CaiB/BaiF)"/>
    <property type="match status" value="1"/>
</dbReference>
<organism evidence="2">
    <name type="scientific">marine sediment metagenome</name>
    <dbReference type="NCBI Taxonomy" id="412755"/>
    <lineage>
        <taxon>unclassified sequences</taxon>
        <taxon>metagenomes</taxon>
        <taxon>ecological metagenomes</taxon>
    </lineage>
</organism>
<proteinExistence type="predicted"/>
<dbReference type="Gene3D" id="3.30.1540.10">
    <property type="entry name" value="formyl-coa transferase, domain 3"/>
    <property type="match status" value="1"/>
</dbReference>
<feature type="non-terminal residue" evidence="2">
    <location>
        <position position="1"/>
    </location>
</feature>